<organism evidence="17 18">
    <name type="scientific">Triparma columacea</name>
    <dbReference type="NCBI Taxonomy" id="722753"/>
    <lineage>
        <taxon>Eukaryota</taxon>
        <taxon>Sar</taxon>
        <taxon>Stramenopiles</taxon>
        <taxon>Ochrophyta</taxon>
        <taxon>Bolidophyceae</taxon>
        <taxon>Parmales</taxon>
        <taxon>Triparmaceae</taxon>
        <taxon>Triparma</taxon>
    </lineage>
</organism>
<protein>
    <recommendedName>
        <fullName evidence="5 12">Long-chain-alcohol oxidase</fullName>
        <ecNumber evidence="5 12">1.1.3.20</ecNumber>
    </recommendedName>
</protein>
<evidence type="ECO:0000256" key="9">
    <source>
        <dbReference type="ARBA" id="ARBA00022989"/>
    </source>
</evidence>
<dbReference type="GO" id="GO:0050660">
    <property type="term" value="F:flavin adenine dinucleotide binding"/>
    <property type="evidence" value="ECO:0007669"/>
    <property type="project" value="InterPro"/>
</dbReference>
<dbReference type="PANTHER" id="PTHR46056:SF12">
    <property type="entry name" value="LONG-CHAIN-ALCOHOL OXIDASE"/>
    <property type="match status" value="1"/>
</dbReference>
<evidence type="ECO:0000256" key="11">
    <source>
        <dbReference type="ARBA" id="ARBA00023136"/>
    </source>
</evidence>
<comment type="subcellular location">
    <subcellularLocation>
        <location evidence="3">Membrane</location>
    </subcellularLocation>
</comment>
<dbReference type="PIRSF" id="PIRSF028937">
    <property type="entry name" value="Lg_Ch_AO"/>
    <property type="match status" value="1"/>
</dbReference>
<dbReference type="SUPFAM" id="SSF51905">
    <property type="entry name" value="FAD/NAD(P)-binding domain"/>
    <property type="match status" value="1"/>
</dbReference>
<dbReference type="AlphaFoldDB" id="A0A9W7GM98"/>
<dbReference type="Pfam" id="PF00732">
    <property type="entry name" value="GMC_oxred_N"/>
    <property type="match status" value="1"/>
</dbReference>
<dbReference type="OrthoDB" id="269227at2759"/>
<dbReference type="EMBL" id="BRYA01000307">
    <property type="protein sequence ID" value="GMI46608.1"/>
    <property type="molecule type" value="Genomic_DNA"/>
</dbReference>
<accession>A0A9W7GM98</accession>
<dbReference type="InterPro" id="IPR007867">
    <property type="entry name" value="GMC_OxRtase_C"/>
</dbReference>
<dbReference type="EC" id="1.1.3.20" evidence="5 12"/>
<keyword evidence="9 14" id="KW-1133">Transmembrane helix</keyword>
<keyword evidence="11 14" id="KW-0472">Membrane</keyword>
<dbReference type="InterPro" id="IPR036188">
    <property type="entry name" value="FAD/NAD-bd_sf"/>
</dbReference>
<evidence type="ECO:0000256" key="6">
    <source>
        <dbReference type="ARBA" id="ARBA00022630"/>
    </source>
</evidence>
<feature type="domain" description="Glucose-methanol-choline oxidoreductase C-terminal" evidence="16">
    <location>
        <begin position="525"/>
        <end position="659"/>
    </location>
</feature>
<dbReference type="Gene3D" id="3.50.50.60">
    <property type="entry name" value="FAD/NAD(P)-binding domain"/>
    <property type="match status" value="2"/>
</dbReference>
<evidence type="ECO:0000256" key="1">
    <source>
        <dbReference type="ARBA" id="ARBA00000920"/>
    </source>
</evidence>
<dbReference type="GO" id="GO:0046577">
    <property type="term" value="F:long-chain-alcohol oxidase activity"/>
    <property type="evidence" value="ECO:0007669"/>
    <property type="project" value="UniProtKB-EC"/>
</dbReference>
<keyword evidence="10 12" id="KW-0560">Oxidoreductase</keyword>
<name>A0A9W7GM98_9STRA</name>
<evidence type="ECO:0000256" key="8">
    <source>
        <dbReference type="ARBA" id="ARBA00022827"/>
    </source>
</evidence>
<evidence type="ECO:0000256" key="14">
    <source>
        <dbReference type="SAM" id="Phobius"/>
    </source>
</evidence>
<dbReference type="Pfam" id="PF05199">
    <property type="entry name" value="GMC_oxred_C"/>
    <property type="match status" value="1"/>
</dbReference>
<feature type="domain" description="Glucose-methanol-choline oxidoreductase N-terminal" evidence="15">
    <location>
        <begin position="221"/>
        <end position="431"/>
    </location>
</feature>
<evidence type="ECO:0000313" key="18">
    <source>
        <dbReference type="Proteomes" id="UP001165065"/>
    </source>
</evidence>
<dbReference type="PANTHER" id="PTHR46056">
    <property type="entry name" value="LONG-CHAIN-ALCOHOL OXIDASE"/>
    <property type="match status" value="1"/>
</dbReference>
<comment type="function">
    <text evidence="2">Long-chain fatty alcohol oxidase involved in the omega-oxidation pathway of lipid degradation.</text>
</comment>
<sequence>MDKLLTSLLACADAFYPPPLGGSIPPTTLISELNGFREALEEGITLHLSPFDVLKMKGLMTALRSSVLTTALTGTPTTTSFEASSLEVRAEMMKGMAMSAVGKRREAFNALKRFLLGTAMSYVDPATSINPLWATLGYTGPPKEEKPVTESFKFSKYTQKDIKGKTFDYVIIGSGSGGSTVAKTLAEGIPGIKILIIEKGNFLPDDLSKISQVEAEGMSTYYEKGSLLTTDDGSIMILAGAGLGGGSTINWGCCLDTPKYVRKEWKEEFGIDWVDGEEFDECLREVKEEMGVHGDNVKHNSMNTKLIAGCTKNNFAWKVAPQNIKDTSRDSAGWTCFGPKQGNKQGGGITWLRDYCRTGNGTLFNGHAVKVTSNSVTLAPASSLHDKSTHFTISVRSKIIVACGSLHTPLLLQRSGCKNNNIGSNLRLHPVSAIMASCEEEMHGYKGAPMTTVCTEFEKGLEGDNYGPKLECPSVHTGVMAAALPWNGAQSFKSILQCASKMVAVIVLQRDKGSGKVTGTGEGGYEPNISYSVDKRDKENILNGLEKAFDILSVNPGVKQVWACHPKQVPYEVDKADGRVDSSKAAAFKASLRSNGCGVNDLGLFCAHQMGSCRMARNSSLGAVDVDGEVWEMDNVHVIDASLFPTASGANPMMTTMALSRGLAKRLVEVHNGTKKGEEIKRRRKERRGKEGKGFKSDLAIYIAAAVVGFAATLLHKRGMLL</sequence>
<evidence type="ECO:0000256" key="7">
    <source>
        <dbReference type="ARBA" id="ARBA00022692"/>
    </source>
</evidence>
<keyword evidence="7 14" id="KW-0812">Transmembrane</keyword>
<comment type="caution">
    <text evidence="17">The sequence shown here is derived from an EMBL/GenBank/DDBJ whole genome shotgun (WGS) entry which is preliminary data.</text>
</comment>
<evidence type="ECO:0000313" key="17">
    <source>
        <dbReference type="EMBL" id="GMI46608.1"/>
    </source>
</evidence>
<evidence type="ECO:0000259" key="16">
    <source>
        <dbReference type="Pfam" id="PF05199"/>
    </source>
</evidence>
<evidence type="ECO:0000259" key="15">
    <source>
        <dbReference type="Pfam" id="PF00732"/>
    </source>
</evidence>
<reference evidence="18" key="1">
    <citation type="journal article" date="2023" name="Commun. Biol.">
        <title>Genome analysis of Parmales, the sister group of diatoms, reveals the evolutionary specialization of diatoms from phago-mixotrophs to photoautotrophs.</title>
        <authorList>
            <person name="Ban H."/>
            <person name="Sato S."/>
            <person name="Yoshikawa S."/>
            <person name="Yamada K."/>
            <person name="Nakamura Y."/>
            <person name="Ichinomiya M."/>
            <person name="Sato N."/>
            <person name="Blanc-Mathieu R."/>
            <person name="Endo H."/>
            <person name="Kuwata A."/>
            <person name="Ogata H."/>
        </authorList>
    </citation>
    <scope>NUCLEOTIDE SEQUENCE [LARGE SCALE GENOMIC DNA]</scope>
</reference>
<evidence type="ECO:0000256" key="10">
    <source>
        <dbReference type="ARBA" id="ARBA00023002"/>
    </source>
</evidence>
<gene>
    <name evidence="17" type="ORF">TrCOL_g6953</name>
</gene>
<evidence type="ECO:0000256" key="2">
    <source>
        <dbReference type="ARBA" id="ARBA00003842"/>
    </source>
</evidence>
<dbReference type="InterPro" id="IPR012400">
    <property type="entry name" value="Long_Oxdase"/>
</dbReference>
<comment type="catalytic activity">
    <reaction evidence="1 12">
        <text>a long-chain primary fatty alcohol + O2 = a long-chain fatty aldehyde + H2O2</text>
        <dbReference type="Rhea" id="RHEA:22756"/>
        <dbReference type="ChEBI" id="CHEBI:15379"/>
        <dbReference type="ChEBI" id="CHEBI:16240"/>
        <dbReference type="ChEBI" id="CHEBI:17176"/>
        <dbReference type="ChEBI" id="CHEBI:77396"/>
        <dbReference type="EC" id="1.1.3.20"/>
    </reaction>
</comment>
<keyword evidence="6" id="KW-0285">Flavoprotein</keyword>
<evidence type="ECO:0000256" key="12">
    <source>
        <dbReference type="PIRNR" id="PIRNR028937"/>
    </source>
</evidence>
<dbReference type="Proteomes" id="UP001165065">
    <property type="component" value="Unassembled WGS sequence"/>
</dbReference>
<proteinExistence type="inferred from homology"/>
<keyword evidence="18" id="KW-1185">Reference proteome</keyword>
<evidence type="ECO:0000256" key="3">
    <source>
        <dbReference type="ARBA" id="ARBA00004370"/>
    </source>
</evidence>
<dbReference type="InterPro" id="IPR000172">
    <property type="entry name" value="GMC_OxRdtase_N"/>
</dbReference>
<evidence type="ECO:0000256" key="13">
    <source>
        <dbReference type="PIRSR" id="PIRSR028937-1"/>
    </source>
</evidence>
<evidence type="ECO:0000256" key="4">
    <source>
        <dbReference type="ARBA" id="ARBA00010790"/>
    </source>
</evidence>
<dbReference type="GO" id="GO:0016020">
    <property type="term" value="C:membrane"/>
    <property type="evidence" value="ECO:0007669"/>
    <property type="project" value="UniProtKB-SubCell"/>
</dbReference>
<feature type="transmembrane region" description="Helical" evidence="14">
    <location>
        <begin position="699"/>
        <end position="716"/>
    </location>
</feature>
<comment type="similarity">
    <text evidence="4 12">Belongs to the GMC oxidoreductase family.</text>
</comment>
<feature type="active site" description="Proton acceptor" evidence="13">
    <location>
        <position position="608"/>
    </location>
</feature>
<keyword evidence="8" id="KW-0274">FAD</keyword>
<evidence type="ECO:0000256" key="5">
    <source>
        <dbReference type="ARBA" id="ARBA00013125"/>
    </source>
</evidence>